<keyword evidence="5" id="KW-1185">Reference proteome</keyword>
<dbReference type="PROSITE" id="PS00600">
    <property type="entry name" value="AA_TRANSFER_CLASS_3"/>
    <property type="match status" value="1"/>
</dbReference>
<dbReference type="EMBL" id="PVXQ01000005">
    <property type="protein sequence ID" value="PRR83710.1"/>
    <property type="molecule type" value="Genomic_DNA"/>
</dbReference>
<keyword evidence="2 3" id="KW-0663">Pyridoxal phosphate</keyword>
<keyword evidence="4" id="KW-0808">Transferase</keyword>
<dbReference type="InterPro" id="IPR005814">
    <property type="entry name" value="Aminotrans_3"/>
</dbReference>
<evidence type="ECO:0000313" key="5">
    <source>
        <dbReference type="Proteomes" id="UP000239471"/>
    </source>
</evidence>
<protein>
    <submittedName>
        <fullName evidence="4">Taurine--pyruvate aminotransferase</fullName>
        <ecNumber evidence="4">2.6.1.77</ecNumber>
    </submittedName>
</protein>
<accession>A0A2T0BIJ5</accession>
<dbReference type="Proteomes" id="UP000239471">
    <property type="component" value="Unassembled WGS sequence"/>
</dbReference>
<evidence type="ECO:0000313" key="4">
    <source>
        <dbReference type="EMBL" id="PRR83710.1"/>
    </source>
</evidence>
<dbReference type="GO" id="GO:0031299">
    <property type="term" value="F:taurine-pyruvate aminotransferase activity"/>
    <property type="evidence" value="ECO:0007669"/>
    <property type="project" value="UniProtKB-EC"/>
</dbReference>
<dbReference type="InterPro" id="IPR049704">
    <property type="entry name" value="Aminotrans_3_PPA_site"/>
</dbReference>
<name>A0A2T0BIJ5_9CLOT</name>
<dbReference type="SUPFAM" id="SSF53383">
    <property type="entry name" value="PLP-dependent transferases"/>
    <property type="match status" value="1"/>
</dbReference>
<dbReference type="RefSeq" id="WP_106058693.1">
    <property type="nucleotide sequence ID" value="NZ_PVXQ01000005.1"/>
</dbReference>
<dbReference type="InterPro" id="IPR015424">
    <property type="entry name" value="PyrdxlP-dep_Trfase"/>
</dbReference>
<evidence type="ECO:0000256" key="1">
    <source>
        <dbReference type="ARBA" id="ARBA00008954"/>
    </source>
</evidence>
<dbReference type="GO" id="GO:0030170">
    <property type="term" value="F:pyridoxal phosphate binding"/>
    <property type="evidence" value="ECO:0007669"/>
    <property type="project" value="InterPro"/>
</dbReference>
<dbReference type="OrthoDB" id="9801052at2"/>
<dbReference type="InterPro" id="IPR015421">
    <property type="entry name" value="PyrdxlP-dep_Trfase_major"/>
</dbReference>
<comment type="similarity">
    <text evidence="1 3">Belongs to the class-III pyridoxal-phosphate-dependent aminotransferase family.</text>
</comment>
<dbReference type="InterPro" id="IPR015422">
    <property type="entry name" value="PyrdxlP-dep_Trfase_small"/>
</dbReference>
<sequence>MNKESCVLNPFFKKKYPVITHGKGIYLYDSDENEYIDGTSGAVLVSLGHGMKEMGDALKEQSDKISFVYRWDCVTDVLETACQKICEASDYDFTKVFSVSGGSEAVEITMKLARRYFINIGLDNKYKIISRWQSYHGSTMGALSITGFTGRRKGYDQYLTDFGHIPPAYCYRCWYNKERGKCNFECAQALENEILCQGDDTVAAFIMEPVSGMSICGNYPEEGYYTRIREICDKYNVLLIDDEVMAGIGRTGKYFSYKHFRIIPDIIALGKALSGGYFPIGAVACSEKVYQGLNANSGEFLAGYSWAGNPLGAAVVVKTFEILKKNQLVEKVAKKGEYLLKGLIQMAKKHPSVGEVRGLGLMIGIEFVQDKKTKEPFDAKVKYSSLISKAALEQKMFLETSTGCDKGVRGDMAMVAPAFIVEYTELDEIIRRIDCVISSVEEGLKIY</sequence>
<dbReference type="CDD" id="cd00610">
    <property type="entry name" value="OAT_like"/>
    <property type="match status" value="1"/>
</dbReference>
<reference evidence="4 5" key="1">
    <citation type="submission" date="2018-03" db="EMBL/GenBank/DDBJ databases">
        <title>Genome sequence of Clostridium vincentii DSM 10228.</title>
        <authorList>
            <person name="Poehlein A."/>
            <person name="Daniel R."/>
        </authorList>
    </citation>
    <scope>NUCLEOTIDE SEQUENCE [LARGE SCALE GENOMIC DNA]</scope>
    <source>
        <strain evidence="4 5">DSM 10228</strain>
    </source>
</reference>
<evidence type="ECO:0000256" key="2">
    <source>
        <dbReference type="ARBA" id="ARBA00022898"/>
    </source>
</evidence>
<comment type="caution">
    <text evidence="4">The sequence shown here is derived from an EMBL/GenBank/DDBJ whole genome shotgun (WGS) entry which is preliminary data.</text>
</comment>
<organism evidence="4 5">
    <name type="scientific">Clostridium vincentii</name>
    <dbReference type="NCBI Taxonomy" id="52704"/>
    <lineage>
        <taxon>Bacteria</taxon>
        <taxon>Bacillati</taxon>
        <taxon>Bacillota</taxon>
        <taxon>Clostridia</taxon>
        <taxon>Eubacteriales</taxon>
        <taxon>Clostridiaceae</taxon>
        <taxon>Clostridium</taxon>
    </lineage>
</organism>
<keyword evidence="4" id="KW-0032">Aminotransferase</keyword>
<dbReference type="Gene3D" id="3.90.1150.10">
    <property type="entry name" value="Aspartate Aminotransferase, domain 1"/>
    <property type="match status" value="1"/>
</dbReference>
<dbReference type="PANTHER" id="PTHR43094:SF1">
    <property type="entry name" value="AMINOTRANSFERASE CLASS-III"/>
    <property type="match status" value="1"/>
</dbReference>
<evidence type="ECO:0000256" key="3">
    <source>
        <dbReference type="RuleBase" id="RU003560"/>
    </source>
</evidence>
<dbReference type="EC" id="2.6.1.77" evidence="4"/>
<gene>
    <name evidence="4" type="primary">tpa_2</name>
    <name evidence="4" type="ORF">CLVI_06570</name>
</gene>
<dbReference type="Pfam" id="PF00202">
    <property type="entry name" value="Aminotran_3"/>
    <property type="match status" value="1"/>
</dbReference>
<dbReference type="Gene3D" id="3.40.640.10">
    <property type="entry name" value="Type I PLP-dependent aspartate aminotransferase-like (Major domain)"/>
    <property type="match status" value="1"/>
</dbReference>
<keyword evidence="4" id="KW-0670">Pyruvate</keyword>
<proteinExistence type="inferred from homology"/>
<dbReference type="AlphaFoldDB" id="A0A2T0BIJ5"/>
<dbReference type="PANTHER" id="PTHR43094">
    <property type="entry name" value="AMINOTRANSFERASE"/>
    <property type="match status" value="1"/>
</dbReference>